<evidence type="ECO:0000313" key="1">
    <source>
        <dbReference type="EMBL" id="MFB2876918.1"/>
    </source>
</evidence>
<sequence>MNHVNVLTQQGITYFLHSQSEAVGVDVKGLSILAGVPLAVIVRLLDSLLGISDTPVPATLKPLEGKVFNKSLAVIPRTAVVDSTAAIDILEYFAFENRQYRNQQALSAYCDFKTIGLRDRISYMIRRLKVEAKGG</sequence>
<accession>A0ABV4X2B3</accession>
<dbReference type="EMBL" id="JBHFNQ010000064">
    <property type="protein sequence ID" value="MFB2876918.1"/>
    <property type="molecule type" value="Genomic_DNA"/>
</dbReference>
<gene>
    <name evidence="1" type="ORF">ACE1CC_08480</name>
</gene>
<organism evidence="1 2">
    <name type="scientific">Floridaenema aerugineum BLCC-F46</name>
    <dbReference type="NCBI Taxonomy" id="3153654"/>
    <lineage>
        <taxon>Bacteria</taxon>
        <taxon>Bacillati</taxon>
        <taxon>Cyanobacteriota</taxon>
        <taxon>Cyanophyceae</taxon>
        <taxon>Oscillatoriophycideae</taxon>
        <taxon>Aerosakkonematales</taxon>
        <taxon>Aerosakkonemataceae</taxon>
        <taxon>Floridanema</taxon>
        <taxon>Floridanema aerugineum</taxon>
    </lineage>
</organism>
<dbReference type="Proteomes" id="UP001576774">
    <property type="component" value="Unassembled WGS sequence"/>
</dbReference>
<reference evidence="1 2" key="1">
    <citation type="submission" date="2024-09" db="EMBL/GenBank/DDBJ databases">
        <title>Floridaenema gen nov. (Aerosakkonemataceae, Aerosakkonematales ord. nov., Cyanobacteria) from benthic tropical and subtropical fresh waters, with the description of four new species.</title>
        <authorList>
            <person name="Moretto J.A."/>
            <person name="Berthold D.E."/>
            <person name="Lefler F.W."/>
            <person name="Huang I.-S."/>
            <person name="Laughinghouse H. IV."/>
        </authorList>
    </citation>
    <scope>NUCLEOTIDE SEQUENCE [LARGE SCALE GENOMIC DNA]</scope>
    <source>
        <strain evidence="1 2">BLCC-F46</strain>
    </source>
</reference>
<keyword evidence="2" id="KW-1185">Reference proteome</keyword>
<protein>
    <submittedName>
        <fullName evidence="1">Uncharacterized protein</fullName>
    </submittedName>
</protein>
<proteinExistence type="predicted"/>
<name>A0ABV4X2B3_9CYAN</name>
<evidence type="ECO:0000313" key="2">
    <source>
        <dbReference type="Proteomes" id="UP001576774"/>
    </source>
</evidence>
<comment type="caution">
    <text evidence="1">The sequence shown here is derived from an EMBL/GenBank/DDBJ whole genome shotgun (WGS) entry which is preliminary data.</text>
</comment>
<dbReference type="RefSeq" id="WP_413270034.1">
    <property type="nucleotide sequence ID" value="NZ_JBHFNQ010000064.1"/>
</dbReference>